<dbReference type="Gene3D" id="3.40.50.10850">
    <property type="entry name" value="Ntrc-like two-domain protein"/>
    <property type="match status" value="1"/>
</dbReference>
<dbReference type="RefSeq" id="WP_068608994.1">
    <property type="nucleotide sequence ID" value="NZ_CP011388.1"/>
</dbReference>
<dbReference type="Proteomes" id="UP000076927">
    <property type="component" value="Chromosome"/>
</dbReference>
<keyword evidence="3" id="KW-1185">Reference proteome</keyword>
<dbReference type="InterPro" id="IPR027417">
    <property type="entry name" value="P-loop_NTPase"/>
</dbReference>
<evidence type="ECO:0000313" key="2">
    <source>
        <dbReference type="EMBL" id="ANE47853.1"/>
    </source>
</evidence>
<sequence length="372" mass="42589">MQVLWADPDPDYLSRIANYVRSTPRFNKLNIRYISELEQMSQHLQTGLRTDITLVCSTWISDLEFELKASTQCLIAIADSETELYKEGLSFVNKYQSVDDLFSKVYTLYAGALGDRSLFKDNANREQDTRIISVFSATGGCGKTTVAMNLAHLLSERQENVLYLSLESIPSTTAWLHGSEEAGFSQVLYYLRQEDAALEQQLKACIQKDEYTGVSFIAPHHSVREMQHMESADVRKLIAALQQLNQFSYIVMDLESCYHNRILESMAMSDAVLWLVLDDLHSTRKAKLWLTEANLNQPQQLERIRQAARFYTNKYTGAFRASEDQEDVLISGLLPYIPQWKNVRNREQQLSNRIFNDNLKQVVDVISGRSAV</sequence>
<dbReference type="SUPFAM" id="SSF52540">
    <property type="entry name" value="P-loop containing nucleoside triphosphate hydrolases"/>
    <property type="match status" value="1"/>
</dbReference>
<evidence type="ECO:0000313" key="3">
    <source>
        <dbReference type="Proteomes" id="UP000076927"/>
    </source>
</evidence>
<dbReference type="Gene3D" id="3.40.50.300">
    <property type="entry name" value="P-loop containing nucleotide triphosphate hydrolases"/>
    <property type="match status" value="1"/>
</dbReference>
<dbReference type="Pfam" id="PF13614">
    <property type="entry name" value="AAA_31"/>
    <property type="match status" value="1"/>
</dbReference>
<name>A0A172TM43_9BACL</name>
<gene>
    <name evidence="2" type="ORF">SY83_17895</name>
</gene>
<dbReference type="PATRIC" id="fig|1178515.4.peg.3606"/>
<dbReference type="STRING" id="1178515.SY83_17895"/>
<proteinExistence type="predicted"/>
<dbReference type="KEGG" id="pswu:SY83_17895"/>
<dbReference type="EMBL" id="CP011388">
    <property type="protein sequence ID" value="ANE47853.1"/>
    <property type="molecule type" value="Genomic_DNA"/>
</dbReference>
<feature type="domain" description="AAA" evidence="1">
    <location>
        <begin position="130"/>
        <end position="273"/>
    </location>
</feature>
<dbReference type="InterPro" id="IPR025669">
    <property type="entry name" value="AAA_dom"/>
</dbReference>
<dbReference type="InterPro" id="IPR050678">
    <property type="entry name" value="DNA_Partitioning_ATPase"/>
</dbReference>
<protein>
    <recommendedName>
        <fullName evidence="1">AAA domain-containing protein</fullName>
    </recommendedName>
</protein>
<dbReference type="PANTHER" id="PTHR13696:SF99">
    <property type="entry name" value="COBYRINIC ACID AC-DIAMIDE SYNTHASE"/>
    <property type="match status" value="1"/>
</dbReference>
<evidence type="ECO:0000259" key="1">
    <source>
        <dbReference type="Pfam" id="PF13614"/>
    </source>
</evidence>
<dbReference type="PANTHER" id="PTHR13696">
    <property type="entry name" value="P-LOOP CONTAINING NUCLEOSIDE TRIPHOSPHATE HYDROLASE"/>
    <property type="match status" value="1"/>
</dbReference>
<reference evidence="2 3" key="1">
    <citation type="submission" date="2015-01" db="EMBL/GenBank/DDBJ databases">
        <title>Paenibacillus swuensis/DY6/whole genome sequencing.</title>
        <authorList>
            <person name="Kim M.K."/>
            <person name="Srinivasan S."/>
            <person name="Lee J.-J."/>
        </authorList>
    </citation>
    <scope>NUCLEOTIDE SEQUENCE [LARGE SCALE GENOMIC DNA]</scope>
    <source>
        <strain evidence="2 3">DY6</strain>
    </source>
</reference>
<organism evidence="2 3">
    <name type="scientific">Paenibacillus swuensis</name>
    <dbReference type="NCBI Taxonomy" id="1178515"/>
    <lineage>
        <taxon>Bacteria</taxon>
        <taxon>Bacillati</taxon>
        <taxon>Bacillota</taxon>
        <taxon>Bacilli</taxon>
        <taxon>Bacillales</taxon>
        <taxon>Paenibacillaceae</taxon>
        <taxon>Paenibacillus</taxon>
    </lineage>
</organism>
<dbReference type="AlphaFoldDB" id="A0A172TM43"/>
<accession>A0A172TM43</accession>